<accession>A0ABP9N1R4</accession>
<keyword evidence="1" id="KW-0805">Transcription regulation</keyword>
<evidence type="ECO:0000313" key="5">
    <source>
        <dbReference type="EMBL" id="GAA5106911.1"/>
    </source>
</evidence>
<dbReference type="SUPFAM" id="SSF46785">
    <property type="entry name" value="Winged helix' DNA-binding domain"/>
    <property type="match status" value="1"/>
</dbReference>
<gene>
    <name evidence="5" type="ORF">GCM10023211_07320</name>
</gene>
<feature type="domain" description="HTH deoR-type" evidence="4">
    <location>
        <begin position="3"/>
        <end position="58"/>
    </location>
</feature>
<dbReference type="InterPro" id="IPR001034">
    <property type="entry name" value="DeoR_HTH"/>
</dbReference>
<reference evidence="6" key="1">
    <citation type="journal article" date="2019" name="Int. J. Syst. Evol. Microbiol.">
        <title>The Global Catalogue of Microorganisms (GCM) 10K type strain sequencing project: providing services to taxonomists for standard genome sequencing and annotation.</title>
        <authorList>
            <consortium name="The Broad Institute Genomics Platform"/>
            <consortium name="The Broad Institute Genome Sequencing Center for Infectious Disease"/>
            <person name="Wu L."/>
            <person name="Ma J."/>
        </authorList>
    </citation>
    <scope>NUCLEOTIDE SEQUENCE [LARGE SCALE GENOMIC DNA]</scope>
    <source>
        <strain evidence="6">JCM 18050</strain>
    </source>
</reference>
<dbReference type="PROSITE" id="PS51000">
    <property type="entry name" value="HTH_DEOR_2"/>
    <property type="match status" value="1"/>
</dbReference>
<dbReference type="GO" id="GO:0003677">
    <property type="term" value="F:DNA binding"/>
    <property type="evidence" value="ECO:0007669"/>
    <property type="project" value="UniProtKB-KW"/>
</dbReference>
<evidence type="ECO:0000313" key="6">
    <source>
        <dbReference type="Proteomes" id="UP001500171"/>
    </source>
</evidence>
<dbReference type="SMART" id="SM00420">
    <property type="entry name" value="HTH_DEOR"/>
    <property type="match status" value="1"/>
</dbReference>
<sequence>MLILERQQMIIQMLSQHNSMTVNELAQLCSVSKETLRRDLRELDEQGVIRRSHGGAMLLSTVINQPIIVPKVSNSGSSFRQRALINTDAKTRIARKAQQFVNPADRIALDSSSTCWFFARQLPNIDMTVITYSINMIQTLAAKSQIQIFVLGGAYSVVDEDMGGSITEKMLADFTIDKLFISCDGLDFDNGLSDNNDHHARLKKQMILSAREVFLLMDSTKFNRNSFAKICNLGDIDVLITDQKIDELLQKEMDWHSVKVIIA</sequence>
<dbReference type="PROSITE" id="PS00894">
    <property type="entry name" value="HTH_DEOR_1"/>
    <property type="match status" value="1"/>
</dbReference>
<dbReference type="InterPro" id="IPR036388">
    <property type="entry name" value="WH-like_DNA-bd_sf"/>
</dbReference>
<dbReference type="EMBL" id="BAABHY010000001">
    <property type="protein sequence ID" value="GAA5106911.1"/>
    <property type="molecule type" value="Genomic_DNA"/>
</dbReference>
<dbReference type="InterPro" id="IPR050313">
    <property type="entry name" value="Carb_Metab_HTH_regulators"/>
</dbReference>
<evidence type="ECO:0000256" key="3">
    <source>
        <dbReference type="ARBA" id="ARBA00023163"/>
    </source>
</evidence>
<evidence type="ECO:0000256" key="1">
    <source>
        <dbReference type="ARBA" id="ARBA00023015"/>
    </source>
</evidence>
<proteinExistence type="predicted"/>
<dbReference type="InterPro" id="IPR037171">
    <property type="entry name" value="NagB/RpiA_transferase-like"/>
</dbReference>
<keyword evidence="3" id="KW-0804">Transcription</keyword>
<dbReference type="PRINTS" id="PR00037">
    <property type="entry name" value="HTHLACR"/>
</dbReference>
<evidence type="ECO:0000256" key="2">
    <source>
        <dbReference type="ARBA" id="ARBA00023125"/>
    </source>
</evidence>
<dbReference type="Proteomes" id="UP001500171">
    <property type="component" value="Unassembled WGS sequence"/>
</dbReference>
<dbReference type="SMART" id="SM01134">
    <property type="entry name" value="DeoRC"/>
    <property type="match status" value="1"/>
</dbReference>
<name>A0ABP9N1R4_9GAMM</name>
<dbReference type="InterPro" id="IPR036390">
    <property type="entry name" value="WH_DNA-bd_sf"/>
</dbReference>
<comment type="caution">
    <text evidence="5">The sequence shown here is derived from an EMBL/GenBank/DDBJ whole genome shotgun (WGS) entry which is preliminary data.</text>
</comment>
<dbReference type="InterPro" id="IPR018356">
    <property type="entry name" value="Tscrpt_reg_HTH_DeoR_CS"/>
</dbReference>
<dbReference type="InterPro" id="IPR014036">
    <property type="entry name" value="DeoR-like_C"/>
</dbReference>
<evidence type="ECO:0000259" key="4">
    <source>
        <dbReference type="PROSITE" id="PS51000"/>
    </source>
</evidence>
<dbReference type="PANTHER" id="PTHR30363">
    <property type="entry name" value="HTH-TYPE TRANSCRIPTIONAL REGULATOR SRLR-RELATED"/>
    <property type="match status" value="1"/>
</dbReference>
<dbReference type="Pfam" id="PF08220">
    <property type="entry name" value="HTH_DeoR"/>
    <property type="match status" value="1"/>
</dbReference>
<dbReference type="PANTHER" id="PTHR30363:SF44">
    <property type="entry name" value="AGA OPERON TRANSCRIPTIONAL REPRESSOR-RELATED"/>
    <property type="match status" value="1"/>
</dbReference>
<dbReference type="SUPFAM" id="SSF100950">
    <property type="entry name" value="NagB/RpiA/CoA transferase-like"/>
    <property type="match status" value="1"/>
</dbReference>
<dbReference type="RefSeq" id="WP_345488928.1">
    <property type="nucleotide sequence ID" value="NZ_BAABHY010000001.1"/>
</dbReference>
<dbReference type="Pfam" id="PF00455">
    <property type="entry name" value="DeoRC"/>
    <property type="match status" value="1"/>
</dbReference>
<protein>
    <submittedName>
        <fullName evidence="5">DeoR/GlpR family DNA-binding transcription regulator</fullName>
    </submittedName>
</protein>
<organism evidence="5 6">
    <name type="scientific">Orbus sasakiae</name>
    <dbReference type="NCBI Taxonomy" id="1078475"/>
    <lineage>
        <taxon>Bacteria</taxon>
        <taxon>Pseudomonadati</taxon>
        <taxon>Pseudomonadota</taxon>
        <taxon>Gammaproteobacteria</taxon>
        <taxon>Orbales</taxon>
        <taxon>Orbaceae</taxon>
        <taxon>Orbus</taxon>
    </lineage>
</organism>
<keyword evidence="6" id="KW-1185">Reference proteome</keyword>
<dbReference type="Gene3D" id="1.10.10.10">
    <property type="entry name" value="Winged helix-like DNA-binding domain superfamily/Winged helix DNA-binding domain"/>
    <property type="match status" value="1"/>
</dbReference>
<dbReference type="Gene3D" id="3.40.50.1360">
    <property type="match status" value="1"/>
</dbReference>
<keyword evidence="2 5" id="KW-0238">DNA-binding</keyword>